<sequence>MGYSVNLRTLTRKSVLGFGQYSDIPIQGILNQDHAGYLRWIYYNYTKITFLPEILEEISVKEEEYKVDKPGKDPELGHKLARSITQSRSSEEWIKIMKHKRKQTKLTQRNLERNEAVQPKGKLQWINQGRKK</sequence>
<organism evidence="2">
    <name type="scientific">marine sediment metagenome</name>
    <dbReference type="NCBI Taxonomy" id="412755"/>
    <lineage>
        <taxon>unclassified sequences</taxon>
        <taxon>metagenomes</taxon>
        <taxon>ecological metagenomes</taxon>
    </lineage>
</organism>
<reference evidence="2" key="1">
    <citation type="journal article" date="2015" name="Nature">
        <title>Complex archaea that bridge the gap between prokaryotes and eukaryotes.</title>
        <authorList>
            <person name="Spang A."/>
            <person name="Saw J.H."/>
            <person name="Jorgensen S.L."/>
            <person name="Zaremba-Niedzwiedzka K."/>
            <person name="Martijn J."/>
            <person name="Lind A.E."/>
            <person name="van Eijk R."/>
            <person name="Schleper C."/>
            <person name="Guy L."/>
            <person name="Ettema T.J."/>
        </authorList>
    </citation>
    <scope>NUCLEOTIDE SEQUENCE</scope>
</reference>
<dbReference type="AlphaFoldDB" id="A0A0F9XAN5"/>
<evidence type="ECO:0000313" key="2">
    <source>
        <dbReference type="EMBL" id="KKN88728.1"/>
    </source>
</evidence>
<evidence type="ECO:0000256" key="1">
    <source>
        <dbReference type="SAM" id="MobiDB-lite"/>
    </source>
</evidence>
<comment type="caution">
    <text evidence="2">The sequence shown here is derived from an EMBL/GenBank/DDBJ whole genome shotgun (WGS) entry which is preliminary data.</text>
</comment>
<proteinExistence type="predicted"/>
<dbReference type="EMBL" id="LAZR01000126">
    <property type="protein sequence ID" value="KKN88728.1"/>
    <property type="molecule type" value="Genomic_DNA"/>
</dbReference>
<name>A0A0F9XAN5_9ZZZZ</name>
<feature type="region of interest" description="Disordered" evidence="1">
    <location>
        <begin position="104"/>
        <end position="132"/>
    </location>
</feature>
<gene>
    <name evidence="2" type="ORF">LCGC14_0246190</name>
</gene>
<protein>
    <submittedName>
        <fullName evidence="2">Uncharacterized protein</fullName>
    </submittedName>
</protein>
<accession>A0A0F9XAN5</accession>